<proteinExistence type="inferred from homology"/>
<comment type="function">
    <text evidence="6">Sigma factors are initiation factors that promote the attachment of RNA polymerase to specific initiation sites and are then released. This sigma factor is the master transcriptional regulator of the stationary phase and the general stress response.</text>
</comment>
<keyword evidence="5 6" id="KW-0804">Transcription</keyword>
<dbReference type="InterPro" id="IPR007624">
    <property type="entry name" value="RNA_pol_sigma70_r3"/>
</dbReference>
<feature type="region of interest" description="Sigma-70 factor domain-2" evidence="6">
    <location>
        <begin position="82"/>
        <end position="152"/>
    </location>
</feature>
<dbReference type="PROSITE" id="PS00716">
    <property type="entry name" value="SIGMA70_2"/>
    <property type="match status" value="1"/>
</dbReference>
<evidence type="ECO:0000256" key="7">
    <source>
        <dbReference type="SAM" id="MobiDB-lite"/>
    </source>
</evidence>
<dbReference type="EMBL" id="LR134182">
    <property type="protein sequence ID" value="VEB44884.1"/>
    <property type="molecule type" value="Genomic_DNA"/>
</dbReference>
<dbReference type="InterPro" id="IPR007630">
    <property type="entry name" value="RNA_pol_sigma70_r4"/>
</dbReference>
<feature type="region of interest" description="Disordered" evidence="7">
    <location>
        <begin position="375"/>
        <end position="449"/>
    </location>
</feature>
<dbReference type="Pfam" id="PF00140">
    <property type="entry name" value="Sigma70_r1_2"/>
    <property type="match status" value="1"/>
</dbReference>
<evidence type="ECO:0000313" key="10">
    <source>
        <dbReference type="EMBL" id="VEB44884.1"/>
    </source>
</evidence>
<dbReference type="PANTHER" id="PTHR30603:SF67">
    <property type="entry name" value="RNA POLYMERASE SIGMA FACTOR RPOS"/>
    <property type="match status" value="1"/>
</dbReference>
<evidence type="ECO:0000256" key="3">
    <source>
        <dbReference type="ARBA" id="ARBA00023082"/>
    </source>
</evidence>
<dbReference type="NCBIfam" id="NF004207">
    <property type="entry name" value="PRK05657.1"/>
    <property type="match status" value="1"/>
</dbReference>
<dbReference type="InterPro" id="IPR014284">
    <property type="entry name" value="RNA_pol_sigma-70_dom"/>
</dbReference>
<dbReference type="FunFam" id="1.10.601.10:FF:000001">
    <property type="entry name" value="RNA polymerase sigma factor SigA"/>
    <property type="match status" value="1"/>
</dbReference>
<accession>A0A3S4IAX3</accession>
<keyword evidence="4 6" id="KW-0238">DNA-binding</keyword>
<keyword evidence="1 6" id="KW-0963">Cytoplasm</keyword>
<evidence type="ECO:0000259" key="8">
    <source>
        <dbReference type="PROSITE" id="PS00715"/>
    </source>
</evidence>
<dbReference type="GO" id="GO:0016987">
    <property type="term" value="F:sigma factor activity"/>
    <property type="evidence" value="ECO:0007669"/>
    <property type="project" value="UniProtKB-UniRule"/>
</dbReference>
<dbReference type="AlphaFoldDB" id="A0A3S4IAX3"/>
<dbReference type="Gene3D" id="1.10.10.10">
    <property type="entry name" value="Winged helix-like DNA-binding domain superfamily/Winged helix DNA-binding domain"/>
    <property type="match status" value="2"/>
</dbReference>
<evidence type="ECO:0000256" key="5">
    <source>
        <dbReference type="ARBA" id="ARBA00023163"/>
    </source>
</evidence>
<feature type="compositionally biased region" description="Low complexity" evidence="7">
    <location>
        <begin position="375"/>
        <end position="384"/>
    </location>
</feature>
<dbReference type="SUPFAM" id="SSF88946">
    <property type="entry name" value="Sigma2 domain of RNA polymerase sigma factors"/>
    <property type="match status" value="1"/>
</dbReference>
<dbReference type="Pfam" id="PF04542">
    <property type="entry name" value="Sigma70_r2"/>
    <property type="match status" value="1"/>
</dbReference>
<sequence>MSNEIDILDEDDILDEEGGEENAAEAEAEESSESTAVFEDVVADVTQIYLNDIGNNALLTPQEELALARRVVAGEFEARQKMIEHNLRLVVNIAKHYINRGLALLDLIEEGNIGLMHALEKFDPERGFRFSTYATWWIRQSIERAIMNQSRTIRLPVHVIKELNVYLRASRHLESQIGREPSVEEIAHLVGKPVEDVRKVLNLNERMASLDAPLDIDPMLSIGESIPDEQHEEPELQLHNSQLEMFVHDWLSQLNEKQRLVIERRYGLNGYEICTLEELAASLNLTRERVRQIQIEGLEQLRRILRRKGISATSCSDSASPNRPAPQPGLVISSAAPVSASAFRARRPLRFPIAQFDILVDQCLEATEIVARQPPRRLQPLQRPLRTRHPHPLLLQPPAQRLPACRQGLDDRPPAPPRQQRQAGQRHAGSQGAQHAGGIDPFAQPQQPEQTSLAVRVVTYHPLLPGEAGRLPRWRIPAATPEASRHAPFQPQWRQGLLGALLQPARRHRGGRVHALPAAIQPDLDPGMRIRRAQQPETSHLVVLPSLVADHHPGRHARCPGQKGEGRRVMLAEALAGAEQELVHRLLAQQGRLQGVAKAPCRRKSCAARTNPRPFPPFAANWTASARLRELPGGSRR</sequence>
<feature type="short sequence motif" description="Interaction with polymerase core subunit RpoC" evidence="6">
    <location>
        <begin position="106"/>
        <end position="109"/>
    </location>
</feature>
<dbReference type="Pfam" id="PF04545">
    <property type="entry name" value="Sigma70_r4"/>
    <property type="match status" value="1"/>
</dbReference>
<dbReference type="InterPro" id="IPR013325">
    <property type="entry name" value="RNA_pol_sigma_r2"/>
</dbReference>
<evidence type="ECO:0000256" key="4">
    <source>
        <dbReference type="ARBA" id="ARBA00023125"/>
    </source>
</evidence>
<feature type="compositionally biased region" description="Low complexity" evidence="7">
    <location>
        <begin position="392"/>
        <end position="403"/>
    </location>
</feature>
<dbReference type="NCBIfam" id="TIGR02937">
    <property type="entry name" value="sigma70-ECF"/>
    <property type="match status" value="1"/>
</dbReference>
<name>A0A3S4IAX3_CHRVL</name>
<feature type="region of interest" description="Sigma-70 factor domain-1" evidence="6">
    <location>
        <begin position="44"/>
        <end position="77"/>
    </location>
</feature>
<evidence type="ECO:0000256" key="6">
    <source>
        <dbReference type="HAMAP-Rule" id="MF_00959"/>
    </source>
</evidence>
<feature type="DNA-binding region" description="H-T-H motif" evidence="6">
    <location>
        <begin position="276"/>
        <end position="295"/>
    </location>
</feature>
<dbReference type="InterPro" id="IPR012761">
    <property type="entry name" value="RNA_pol_sigma_RpoS"/>
</dbReference>
<feature type="domain" description="RNA polymerase sigma-70" evidence="8">
    <location>
        <begin position="106"/>
        <end position="119"/>
    </location>
</feature>
<organism evidence="10 11">
    <name type="scientific">Chromobacterium violaceum</name>
    <dbReference type="NCBI Taxonomy" id="536"/>
    <lineage>
        <taxon>Bacteria</taxon>
        <taxon>Pseudomonadati</taxon>
        <taxon>Pseudomonadota</taxon>
        <taxon>Betaproteobacteria</taxon>
        <taxon>Neisseriales</taxon>
        <taxon>Chromobacteriaceae</taxon>
        <taxon>Chromobacterium</taxon>
    </lineage>
</organism>
<protein>
    <recommendedName>
        <fullName evidence="6">RNA polymerase sigma factor RpoS</fullName>
    </recommendedName>
    <alternativeName>
        <fullName evidence="6">Sigma S</fullName>
    </alternativeName>
    <alternativeName>
        <fullName evidence="6">Sigma-38</fullName>
    </alternativeName>
</protein>
<dbReference type="InterPro" id="IPR007627">
    <property type="entry name" value="RNA_pol_sigma70_r2"/>
</dbReference>
<evidence type="ECO:0000256" key="1">
    <source>
        <dbReference type="ARBA" id="ARBA00022490"/>
    </source>
</evidence>
<gene>
    <name evidence="6 10" type="primary">rpoS</name>
    <name evidence="10" type="ORF">NCTC9695_05388</name>
</gene>
<dbReference type="CDD" id="cd06171">
    <property type="entry name" value="Sigma70_r4"/>
    <property type="match status" value="1"/>
</dbReference>
<dbReference type="HAMAP" id="MF_00959">
    <property type="entry name" value="Sigma70_RpoS"/>
    <property type="match status" value="1"/>
</dbReference>
<dbReference type="PROSITE" id="PS00715">
    <property type="entry name" value="SIGMA70_1"/>
    <property type="match status" value="1"/>
</dbReference>
<evidence type="ECO:0000256" key="2">
    <source>
        <dbReference type="ARBA" id="ARBA00023015"/>
    </source>
</evidence>
<keyword evidence="3 6" id="KW-0731">Sigma factor</keyword>
<comment type="similarity">
    <text evidence="6">Belongs to the sigma-70 factor family. RpoS subfamily.</text>
</comment>
<dbReference type="GO" id="GO:0003677">
    <property type="term" value="F:DNA binding"/>
    <property type="evidence" value="ECO:0007669"/>
    <property type="project" value="UniProtKB-UniRule"/>
</dbReference>
<evidence type="ECO:0000259" key="9">
    <source>
        <dbReference type="PROSITE" id="PS00716"/>
    </source>
</evidence>
<comment type="subunit">
    <text evidence="6">Interacts with the RNA polymerase core enzyme.</text>
</comment>
<feature type="region of interest" description="Disordered" evidence="7">
    <location>
        <begin position="1"/>
        <end position="31"/>
    </location>
</feature>
<dbReference type="Pfam" id="PF04539">
    <property type="entry name" value="Sigma70_r3"/>
    <property type="match status" value="1"/>
</dbReference>
<feature type="region of interest" description="Sigma-70 factor domain-4" evidence="6">
    <location>
        <begin position="250"/>
        <end position="303"/>
    </location>
</feature>
<dbReference type="InterPro" id="IPR013324">
    <property type="entry name" value="RNA_pol_sigma_r3/r4-like"/>
</dbReference>
<dbReference type="GO" id="GO:0006352">
    <property type="term" value="P:DNA-templated transcription initiation"/>
    <property type="evidence" value="ECO:0007669"/>
    <property type="project" value="UniProtKB-UniRule"/>
</dbReference>
<dbReference type="InterPro" id="IPR000943">
    <property type="entry name" value="RNA_pol_sigma70"/>
</dbReference>
<feature type="compositionally biased region" description="Low complexity" evidence="7">
    <location>
        <begin position="418"/>
        <end position="438"/>
    </location>
</feature>
<dbReference type="Proteomes" id="UP000275777">
    <property type="component" value="Chromosome"/>
</dbReference>
<dbReference type="InterPro" id="IPR036388">
    <property type="entry name" value="WH-like_DNA-bd_sf"/>
</dbReference>
<feature type="domain" description="RNA polymerase sigma-70" evidence="9">
    <location>
        <begin position="275"/>
        <end position="301"/>
    </location>
</feature>
<keyword evidence="2 6" id="KW-0805">Transcription regulation</keyword>
<reference evidence="10 11" key="1">
    <citation type="submission" date="2018-12" db="EMBL/GenBank/DDBJ databases">
        <authorList>
            <consortium name="Pathogen Informatics"/>
        </authorList>
    </citation>
    <scope>NUCLEOTIDE SEQUENCE [LARGE SCALE GENOMIC DNA]</scope>
    <source>
        <strain evidence="10 11">NCTC9695</strain>
    </source>
</reference>
<dbReference type="InterPro" id="IPR009042">
    <property type="entry name" value="RNA_pol_sigma70_r1_2"/>
</dbReference>
<dbReference type="NCBIfam" id="TIGR02394">
    <property type="entry name" value="rpoS_proteo"/>
    <property type="match status" value="1"/>
</dbReference>
<comment type="subcellular location">
    <subcellularLocation>
        <location evidence="6">Cytoplasm</location>
    </subcellularLocation>
</comment>
<dbReference type="InterPro" id="IPR050239">
    <property type="entry name" value="Sigma-70_RNA_pol_init_factors"/>
</dbReference>
<dbReference type="SUPFAM" id="SSF88659">
    <property type="entry name" value="Sigma3 and sigma4 domains of RNA polymerase sigma factors"/>
    <property type="match status" value="2"/>
</dbReference>
<dbReference type="Gene3D" id="1.10.601.10">
    <property type="entry name" value="RNA Polymerase Primary Sigma Factor"/>
    <property type="match status" value="1"/>
</dbReference>
<dbReference type="PRINTS" id="PR00046">
    <property type="entry name" value="SIGMA70FCT"/>
</dbReference>
<evidence type="ECO:0000313" key="11">
    <source>
        <dbReference type="Proteomes" id="UP000275777"/>
    </source>
</evidence>
<feature type="region of interest" description="Sigma-70 factor domain-3" evidence="6">
    <location>
        <begin position="162"/>
        <end position="237"/>
    </location>
</feature>
<dbReference type="PANTHER" id="PTHR30603">
    <property type="entry name" value="RNA POLYMERASE SIGMA FACTOR RPO"/>
    <property type="match status" value="1"/>
</dbReference>
<dbReference type="GO" id="GO:0005737">
    <property type="term" value="C:cytoplasm"/>
    <property type="evidence" value="ECO:0007669"/>
    <property type="project" value="UniProtKB-SubCell"/>
</dbReference>